<reference evidence="4 6" key="2">
    <citation type="journal article" date="2013" name="Nature">
        <title>Insights into bilaterian evolution from three spiralian genomes.</title>
        <authorList>
            <person name="Simakov O."/>
            <person name="Marletaz F."/>
            <person name="Cho S.J."/>
            <person name="Edsinger-Gonzales E."/>
            <person name="Havlak P."/>
            <person name="Hellsten U."/>
            <person name="Kuo D.H."/>
            <person name="Larsson T."/>
            <person name="Lv J."/>
            <person name="Arendt D."/>
            <person name="Savage R."/>
            <person name="Osoegawa K."/>
            <person name="de Jong P."/>
            <person name="Grimwood J."/>
            <person name="Chapman J.A."/>
            <person name="Shapiro H."/>
            <person name="Aerts A."/>
            <person name="Otillar R.P."/>
            <person name="Terry A.Y."/>
            <person name="Boore J.L."/>
            <person name="Grigoriev I.V."/>
            <person name="Lindberg D.R."/>
            <person name="Seaver E.C."/>
            <person name="Weisblat D.A."/>
            <person name="Putnam N.H."/>
            <person name="Rokhsar D.S."/>
        </authorList>
    </citation>
    <scope>NUCLEOTIDE SEQUENCE</scope>
    <source>
        <strain evidence="4 6">I ESC-2004</strain>
    </source>
</reference>
<dbReference type="AlphaFoldDB" id="R7TB85"/>
<reference evidence="6" key="1">
    <citation type="submission" date="2012-12" db="EMBL/GenBank/DDBJ databases">
        <authorList>
            <person name="Hellsten U."/>
            <person name="Grimwood J."/>
            <person name="Chapman J.A."/>
            <person name="Shapiro H."/>
            <person name="Aerts A."/>
            <person name="Otillar R.P."/>
            <person name="Terry A.Y."/>
            <person name="Boore J.L."/>
            <person name="Simakov O."/>
            <person name="Marletaz F."/>
            <person name="Cho S.-J."/>
            <person name="Edsinger-Gonzales E."/>
            <person name="Havlak P."/>
            <person name="Kuo D.-H."/>
            <person name="Larsson T."/>
            <person name="Lv J."/>
            <person name="Arendt D."/>
            <person name="Savage R."/>
            <person name="Osoegawa K."/>
            <person name="de Jong P."/>
            <person name="Lindberg D.R."/>
            <person name="Seaver E.C."/>
            <person name="Weisblat D.A."/>
            <person name="Putnam N.H."/>
            <person name="Grigoriev I.V."/>
            <person name="Rokhsar D.S."/>
        </authorList>
    </citation>
    <scope>NUCLEOTIDE SEQUENCE</scope>
    <source>
        <strain evidence="6">I ESC-2004</strain>
    </source>
</reference>
<feature type="domain" description="Ig-like" evidence="3">
    <location>
        <begin position="167"/>
        <end position="256"/>
    </location>
</feature>
<dbReference type="OMA" id="WRISVAN"/>
<evidence type="ECO:0000313" key="5">
    <source>
        <dbReference type="EnsemblMetazoa" id="CapteP24523"/>
    </source>
</evidence>
<evidence type="ECO:0000313" key="6">
    <source>
        <dbReference type="Proteomes" id="UP000014760"/>
    </source>
</evidence>
<dbReference type="PROSITE" id="PS50835">
    <property type="entry name" value="IG_LIKE"/>
    <property type="match status" value="3"/>
</dbReference>
<dbReference type="FunFam" id="2.60.40.10:FF:000612">
    <property type="entry name" value="palladin isoform X1"/>
    <property type="match status" value="1"/>
</dbReference>
<dbReference type="EnsemblMetazoa" id="CapteT24523">
    <property type="protein sequence ID" value="CapteP24523"/>
    <property type="gene ID" value="CapteG24523"/>
</dbReference>
<dbReference type="InterPro" id="IPR003598">
    <property type="entry name" value="Ig_sub2"/>
</dbReference>
<sequence>FKVSTSEMRLQKEVDYRDNLTSDDEAFGVSKDDTKTPVFSQKPKNFQLMDGADATFVCKVEGNPRPNIQWFHDGRMIRPSQRYEMKLTRDGYVSLRILNAYADDAGHYTCCATNVVGRDACSAELFQDGVNVIDETSYIDPDVLRRMQASDRRDHEPGGVSEKYFKPVFRKVPVDQDVTEGSMCRFDCIVTGRPNPELLWYREGVQVFEDSLHKIVINEDGINSLIFDATHKKDAGLYTCIARNRGGEDRFQVRLNVAPRPINAPPRFLDRLQNKTVREGEPVSFECEAVGVPTPMMGWQKDGKMLNDSAFHRIQTDTGKSSLTIDSARPDDSAWFQCIAANVAGTAT</sequence>
<feature type="domain" description="Ig-like" evidence="3">
    <location>
        <begin position="37"/>
        <end position="126"/>
    </location>
</feature>
<name>R7TB85_CAPTE</name>
<dbReference type="InterPro" id="IPR003599">
    <property type="entry name" value="Ig_sub"/>
</dbReference>
<dbReference type="InterPro" id="IPR013098">
    <property type="entry name" value="Ig_I-set"/>
</dbReference>
<evidence type="ECO:0000259" key="3">
    <source>
        <dbReference type="PROSITE" id="PS50835"/>
    </source>
</evidence>
<dbReference type="EMBL" id="AMQN01003018">
    <property type="status" value="NOT_ANNOTATED_CDS"/>
    <property type="molecule type" value="Genomic_DNA"/>
</dbReference>
<gene>
    <name evidence="4" type="ORF">CAPTEDRAFT_24523</name>
</gene>
<dbReference type="OrthoDB" id="6612025at2759"/>
<evidence type="ECO:0000313" key="4">
    <source>
        <dbReference type="EMBL" id="ELT91003.1"/>
    </source>
</evidence>
<evidence type="ECO:0000256" key="2">
    <source>
        <dbReference type="ARBA" id="ARBA00023319"/>
    </source>
</evidence>
<dbReference type="Gene3D" id="2.60.40.10">
    <property type="entry name" value="Immunoglobulins"/>
    <property type="match status" value="3"/>
</dbReference>
<dbReference type="FunFam" id="2.60.40.10:FF:000714">
    <property type="entry name" value="Titin novex-3"/>
    <property type="match status" value="1"/>
</dbReference>
<dbReference type="SUPFAM" id="SSF48726">
    <property type="entry name" value="Immunoglobulin"/>
    <property type="match status" value="3"/>
</dbReference>
<reference evidence="5" key="3">
    <citation type="submission" date="2015-06" db="UniProtKB">
        <authorList>
            <consortium name="EnsemblMetazoa"/>
        </authorList>
    </citation>
    <scope>IDENTIFICATION</scope>
</reference>
<organism evidence="4">
    <name type="scientific">Capitella teleta</name>
    <name type="common">Polychaete worm</name>
    <dbReference type="NCBI Taxonomy" id="283909"/>
    <lineage>
        <taxon>Eukaryota</taxon>
        <taxon>Metazoa</taxon>
        <taxon>Spiralia</taxon>
        <taxon>Lophotrochozoa</taxon>
        <taxon>Annelida</taxon>
        <taxon>Polychaeta</taxon>
        <taxon>Sedentaria</taxon>
        <taxon>Scolecida</taxon>
        <taxon>Capitellidae</taxon>
        <taxon>Capitella</taxon>
    </lineage>
</organism>
<dbReference type="Proteomes" id="UP000014760">
    <property type="component" value="Unassembled WGS sequence"/>
</dbReference>
<dbReference type="SMART" id="SM00408">
    <property type="entry name" value="IGc2"/>
    <property type="match status" value="3"/>
</dbReference>
<dbReference type="PANTHER" id="PTHR47633:SF4">
    <property type="entry name" value="MYOPALLADIN ISOFORM X1"/>
    <property type="match status" value="1"/>
</dbReference>
<feature type="non-terminal residue" evidence="4">
    <location>
        <position position="348"/>
    </location>
</feature>
<keyword evidence="1" id="KW-1015">Disulfide bond</keyword>
<dbReference type="InterPro" id="IPR013783">
    <property type="entry name" value="Ig-like_fold"/>
</dbReference>
<dbReference type="InterPro" id="IPR036179">
    <property type="entry name" value="Ig-like_dom_sf"/>
</dbReference>
<feature type="domain" description="Ig-like" evidence="3">
    <location>
        <begin position="266"/>
        <end position="348"/>
    </location>
</feature>
<dbReference type="HOGENOM" id="CLU_051918_1_0_1"/>
<feature type="non-terminal residue" evidence="4">
    <location>
        <position position="1"/>
    </location>
</feature>
<dbReference type="EMBL" id="KB310691">
    <property type="protein sequence ID" value="ELT91003.1"/>
    <property type="molecule type" value="Genomic_DNA"/>
</dbReference>
<protein>
    <recommendedName>
        <fullName evidence="3">Ig-like domain-containing protein</fullName>
    </recommendedName>
</protein>
<dbReference type="Pfam" id="PF07679">
    <property type="entry name" value="I-set"/>
    <property type="match status" value="3"/>
</dbReference>
<keyword evidence="6" id="KW-1185">Reference proteome</keyword>
<proteinExistence type="predicted"/>
<dbReference type="InterPro" id="IPR007110">
    <property type="entry name" value="Ig-like_dom"/>
</dbReference>
<evidence type="ECO:0000256" key="1">
    <source>
        <dbReference type="ARBA" id="ARBA00023157"/>
    </source>
</evidence>
<dbReference type="STRING" id="283909.R7TB85"/>
<dbReference type="SMART" id="SM00409">
    <property type="entry name" value="IG"/>
    <property type="match status" value="3"/>
</dbReference>
<accession>R7TB85</accession>
<keyword evidence="2" id="KW-0393">Immunoglobulin domain</keyword>
<dbReference type="FunFam" id="2.60.40.10:FF:000032">
    <property type="entry name" value="palladin isoform X1"/>
    <property type="match status" value="1"/>
</dbReference>
<dbReference type="PANTHER" id="PTHR47633">
    <property type="entry name" value="IMMUNOGLOBULIN"/>
    <property type="match status" value="1"/>
</dbReference>